<comment type="caution">
    <text evidence="3">The sequence shown here is derived from an EMBL/GenBank/DDBJ whole genome shotgun (WGS) entry which is preliminary data.</text>
</comment>
<dbReference type="InterPro" id="IPR001012">
    <property type="entry name" value="UBX_dom"/>
</dbReference>
<dbReference type="InterPro" id="IPR050730">
    <property type="entry name" value="UBX_domain-protein"/>
</dbReference>
<dbReference type="Proteomes" id="UP001301350">
    <property type="component" value="Unassembled WGS sequence"/>
</dbReference>
<sequence>MDVDAIAQFCDITGSSWEHAESMLQSSNGELEVALAQHFAIQEVQGESGGAAMEEGAVGEEAAAAAALPAEDVEEEALPQALRPRIARRNPRRRRTQRASARHASPPLTSSDPMASGEGESMADSDSAIAGSVEAPEAWPVFEAVAPMGTDRLSGTEGFADEVGDIDGEYEALAHPRPALPRRIAVPPAADSLDALFAPPAELLYRGAFPQACERALESKRWVLVNIQREGDFPSMVLNRDVWRDSNVRVVVESFFVLWQQPETSPMARDYVQYYQVQTLPHVAVVDPRTGERLRVWEDQRLRSLSAAPARSVGEIDRDGFLSELLAFVESNSLEDASPRPPPTRGAGELAASTSSGAGRADEVNGGGDMGTPVANAEFASGGSSEAGALESAVQALLDDDRPHLSDRRRSQLASLLDPQLAEERRLRAVQDAEMEASMAADRAREQHEAAREEDQRREVAKAEEQRQRQQQEEQERQQRREQMRQELPSEPAPDEPAVAVAVRLPHGERLARRFRPTDRLCDLFAYIELHSELHPDRFTLMETFPKPRTFAPSSATLADSGIDHRATLFVHETE</sequence>
<proteinExistence type="predicted"/>
<dbReference type="SUPFAM" id="SSF54236">
    <property type="entry name" value="Ubiquitin-like"/>
    <property type="match status" value="1"/>
</dbReference>
<feature type="compositionally biased region" description="Basic and acidic residues" evidence="1">
    <location>
        <begin position="442"/>
        <end position="485"/>
    </location>
</feature>
<dbReference type="Gene3D" id="3.40.30.10">
    <property type="entry name" value="Glutaredoxin"/>
    <property type="match status" value="1"/>
</dbReference>
<dbReference type="Pfam" id="PF14555">
    <property type="entry name" value="UBA_4"/>
    <property type="match status" value="1"/>
</dbReference>
<organism evidence="3 4">
    <name type="scientific">Cyanidium caldarium</name>
    <name type="common">Red alga</name>
    <dbReference type="NCBI Taxonomy" id="2771"/>
    <lineage>
        <taxon>Eukaryota</taxon>
        <taxon>Rhodophyta</taxon>
        <taxon>Bangiophyceae</taxon>
        <taxon>Cyanidiales</taxon>
        <taxon>Cyanidiaceae</taxon>
        <taxon>Cyanidium</taxon>
    </lineage>
</organism>
<dbReference type="Gene3D" id="1.10.8.10">
    <property type="entry name" value="DNA helicase RuvA subunit, C-terminal domain"/>
    <property type="match status" value="1"/>
</dbReference>
<dbReference type="InterPro" id="IPR029071">
    <property type="entry name" value="Ubiquitin-like_domsf"/>
</dbReference>
<feature type="compositionally biased region" description="Low complexity" evidence="1">
    <location>
        <begin position="375"/>
        <end position="387"/>
    </location>
</feature>
<evidence type="ECO:0000313" key="3">
    <source>
        <dbReference type="EMBL" id="KAK4534521.1"/>
    </source>
</evidence>
<evidence type="ECO:0000313" key="4">
    <source>
        <dbReference type="Proteomes" id="UP001301350"/>
    </source>
</evidence>
<dbReference type="SMART" id="SM00166">
    <property type="entry name" value="UBX"/>
    <property type="match status" value="1"/>
</dbReference>
<feature type="region of interest" description="Disordered" evidence="1">
    <location>
        <begin position="62"/>
        <end position="127"/>
    </location>
</feature>
<keyword evidence="4" id="KW-1185">Reference proteome</keyword>
<dbReference type="PANTHER" id="PTHR23322">
    <property type="entry name" value="FAS-ASSOCIATED PROTEIN"/>
    <property type="match status" value="1"/>
</dbReference>
<dbReference type="CDD" id="cd14348">
    <property type="entry name" value="UBA_p47"/>
    <property type="match status" value="1"/>
</dbReference>
<feature type="region of interest" description="Disordered" evidence="1">
    <location>
        <begin position="333"/>
        <end position="387"/>
    </location>
</feature>
<dbReference type="PANTHER" id="PTHR23322:SF6">
    <property type="entry name" value="UBX DOMAIN-CONTAINING PROTEIN 7"/>
    <property type="match status" value="1"/>
</dbReference>
<dbReference type="SUPFAM" id="SSF52833">
    <property type="entry name" value="Thioredoxin-like"/>
    <property type="match status" value="1"/>
</dbReference>
<feature type="region of interest" description="Disordered" evidence="1">
    <location>
        <begin position="433"/>
        <end position="499"/>
    </location>
</feature>
<dbReference type="CDD" id="cd02958">
    <property type="entry name" value="UAS"/>
    <property type="match status" value="1"/>
</dbReference>
<gene>
    <name evidence="3" type="ORF">CDCA_CDCA02G0546</name>
</gene>
<reference evidence="3 4" key="1">
    <citation type="submission" date="2022-07" db="EMBL/GenBank/DDBJ databases">
        <title>Genome-wide signatures of adaptation to extreme environments.</title>
        <authorList>
            <person name="Cho C.H."/>
            <person name="Yoon H.S."/>
        </authorList>
    </citation>
    <scope>NUCLEOTIDE SEQUENCE [LARGE SCALE GENOMIC DNA]</scope>
    <source>
        <strain evidence="3 4">DBV 063 E5</strain>
    </source>
</reference>
<dbReference type="GO" id="GO:0005634">
    <property type="term" value="C:nucleus"/>
    <property type="evidence" value="ECO:0007669"/>
    <property type="project" value="TreeGrafter"/>
</dbReference>
<dbReference type="PROSITE" id="PS50033">
    <property type="entry name" value="UBX"/>
    <property type="match status" value="1"/>
</dbReference>
<protein>
    <recommendedName>
        <fullName evidence="2">UBX domain-containing protein</fullName>
    </recommendedName>
</protein>
<dbReference type="InterPro" id="IPR006577">
    <property type="entry name" value="UAS"/>
</dbReference>
<feature type="domain" description="UBX" evidence="2">
    <location>
        <begin position="494"/>
        <end position="571"/>
    </location>
</feature>
<feature type="compositionally biased region" description="Basic residues" evidence="1">
    <location>
        <begin position="85"/>
        <end position="101"/>
    </location>
</feature>
<dbReference type="Pfam" id="PF00789">
    <property type="entry name" value="UBX"/>
    <property type="match status" value="1"/>
</dbReference>
<dbReference type="GO" id="GO:0043130">
    <property type="term" value="F:ubiquitin binding"/>
    <property type="evidence" value="ECO:0007669"/>
    <property type="project" value="TreeGrafter"/>
</dbReference>
<accession>A0AAV9IR23</accession>
<dbReference type="CDD" id="cd01767">
    <property type="entry name" value="UBX"/>
    <property type="match status" value="1"/>
</dbReference>
<dbReference type="EMBL" id="JANCYW010000002">
    <property type="protein sequence ID" value="KAK4534521.1"/>
    <property type="molecule type" value="Genomic_DNA"/>
</dbReference>
<dbReference type="InterPro" id="IPR036249">
    <property type="entry name" value="Thioredoxin-like_sf"/>
</dbReference>
<dbReference type="SMART" id="SM00594">
    <property type="entry name" value="UAS"/>
    <property type="match status" value="1"/>
</dbReference>
<dbReference type="Gene3D" id="3.10.20.90">
    <property type="entry name" value="Phosphatidylinositol 3-kinase Catalytic Subunit, Chain A, domain 1"/>
    <property type="match status" value="1"/>
</dbReference>
<dbReference type="GO" id="GO:0043161">
    <property type="term" value="P:proteasome-mediated ubiquitin-dependent protein catabolic process"/>
    <property type="evidence" value="ECO:0007669"/>
    <property type="project" value="TreeGrafter"/>
</dbReference>
<feature type="compositionally biased region" description="Low complexity" evidence="1">
    <location>
        <begin position="486"/>
        <end position="499"/>
    </location>
</feature>
<dbReference type="Pfam" id="PF13899">
    <property type="entry name" value="Thioredoxin_7"/>
    <property type="match status" value="1"/>
</dbReference>
<evidence type="ECO:0000259" key="2">
    <source>
        <dbReference type="PROSITE" id="PS50033"/>
    </source>
</evidence>
<dbReference type="AlphaFoldDB" id="A0AAV9IR23"/>
<evidence type="ECO:0000256" key="1">
    <source>
        <dbReference type="SAM" id="MobiDB-lite"/>
    </source>
</evidence>
<name>A0AAV9IR23_CYACA</name>